<keyword evidence="1" id="KW-0809">Transit peptide</keyword>
<dbReference type="Pfam" id="PF25455">
    <property type="entry name" value="Beta-barrel_CAF17_C"/>
    <property type="match status" value="1"/>
</dbReference>
<dbReference type="InterPro" id="IPR027266">
    <property type="entry name" value="TrmE/GcvT-like"/>
</dbReference>
<dbReference type="PANTHER" id="PTHR22602">
    <property type="entry name" value="TRANSFERASE CAF17, MITOCHONDRIAL-RELATED"/>
    <property type="match status" value="1"/>
</dbReference>
<dbReference type="SUPFAM" id="SSF103025">
    <property type="entry name" value="Folate-binding domain"/>
    <property type="match status" value="1"/>
</dbReference>
<evidence type="ECO:0000313" key="3">
    <source>
        <dbReference type="EMBL" id="PWE28282.1"/>
    </source>
</evidence>
<sequence>MSQTDPNLPPDTRCAPAEGRAILRVDGVDRVKFLQGMITQDMGRITRAGIGYAALLTPQGKLIADFLVVPRDEDVLLDVAEDLADELAKRLTMFKLRSKVTIERSDLPVTRGLGPMPEGALPEPRDPALGWRLYGAALSQGEAPDWDAIRIAHRIPETGFELVPGDSFILELGFERLGGVDFRKGCYVGQEVTARMHHKTSLRRGLVRVALETPVAPGTAVVMEDGREAGTVWTQAGGEGLALMRLDRIDGPLSAQGVAVRVLDSPEG</sequence>
<proteinExistence type="predicted"/>
<feature type="domain" description="CAF17 C-terminal" evidence="2">
    <location>
        <begin position="203"/>
        <end position="262"/>
    </location>
</feature>
<dbReference type="OrthoDB" id="9796287at2"/>
<dbReference type="InterPro" id="IPR045179">
    <property type="entry name" value="YgfZ/GcvT"/>
</dbReference>
<gene>
    <name evidence="3" type="ORF">C4N9_13155</name>
</gene>
<dbReference type="InterPro" id="IPR057460">
    <property type="entry name" value="CAF17_C"/>
</dbReference>
<keyword evidence="4" id="KW-1185">Reference proteome</keyword>
<dbReference type="Proteomes" id="UP000244940">
    <property type="component" value="Unassembled WGS sequence"/>
</dbReference>
<name>A0A2U2C8U5_9RHOB</name>
<dbReference type="EMBL" id="QEYD01000007">
    <property type="protein sequence ID" value="PWE28282.1"/>
    <property type="molecule type" value="Genomic_DNA"/>
</dbReference>
<evidence type="ECO:0000259" key="2">
    <source>
        <dbReference type="Pfam" id="PF25455"/>
    </source>
</evidence>
<dbReference type="InterPro" id="IPR017703">
    <property type="entry name" value="YgfZ/GCV_T_CS"/>
</dbReference>
<organism evidence="3 4">
    <name type="scientific">Pararhodobacter marinus</name>
    <dbReference type="NCBI Taxonomy" id="2184063"/>
    <lineage>
        <taxon>Bacteria</taxon>
        <taxon>Pseudomonadati</taxon>
        <taxon>Pseudomonadota</taxon>
        <taxon>Alphaproteobacteria</taxon>
        <taxon>Rhodobacterales</taxon>
        <taxon>Paracoccaceae</taxon>
        <taxon>Pararhodobacter</taxon>
    </lineage>
</organism>
<dbReference type="Gene3D" id="3.30.1360.120">
    <property type="entry name" value="Probable tRNA modification gtpase trme, domain 1"/>
    <property type="match status" value="2"/>
</dbReference>
<evidence type="ECO:0000256" key="1">
    <source>
        <dbReference type="ARBA" id="ARBA00022946"/>
    </source>
</evidence>
<dbReference type="GO" id="GO:0016226">
    <property type="term" value="P:iron-sulfur cluster assembly"/>
    <property type="evidence" value="ECO:0007669"/>
    <property type="project" value="TreeGrafter"/>
</dbReference>
<dbReference type="NCBIfam" id="TIGR03317">
    <property type="entry name" value="ygfZ_signature"/>
    <property type="match status" value="1"/>
</dbReference>
<dbReference type="RefSeq" id="WP_109533788.1">
    <property type="nucleotide sequence ID" value="NZ_QEYD01000007.1"/>
</dbReference>
<evidence type="ECO:0000313" key="4">
    <source>
        <dbReference type="Proteomes" id="UP000244940"/>
    </source>
</evidence>
<reference evidence="3 4" key="1">
    <citation type="submission" date="2018-05" db="EMBL/GenBank/DDBJ databases">
        <title>Pararhodobacter marina sp. nov., isolated from deep-sea water of the Indian Ocean.</title>
        <authorList>
            <person name="Lai Q.Sr."/>
            <person name="Liu X."/>
            <person name="Shao Z."/>
        </authorList>
    </citation>
    <scope>NUCLEOTIDE SEQUENCE [LARGE SCALE GENOMIC DNA]</scope>
    <source>
        <strain evidence="3 4">CIC4N-9</strain>
    </source>
</reference>
<dbReference type="AlphaFoldDB" id="A0A2U2C8U5"/>
<dbReference type="GeneID" id="94365839"/>
<accession>A0A2U2C8U5</accession>
<comment type="caution">
    <text evidence="3">The sequence shown here is derived from an EMBL/GenBank/DDBJ whole genome shotgun (WGS) entry which is preliminary data.</text>
</comment>
<protein>
    <submittedName>
        <fullName evidence="3">Folate-binding protein YgfZ</fullName>
    </submittedName>
</protein>
<dbReference type="PANTHER" id="PTHR22602:SF0">
    <property type="entry name" value="TRANSFERASE CAF17, MITOCHONDRIAL-RELATED"/>
    <property type="match status" value="1"/>
</dbReference>